<proteinExistence type="predicted"/>
<feature type="compositionally biased region" description="Low complexity" evidence="1">
    <location>
        <begin position="14"/>
        <end position="23"/>
    </location>
</feature>
<gene>
    <name evidence="2" type="ORF">LTR78_002015</name>
</gene>
<dbReference type="AlphaFoldDB" id="A0AAE0WTK4"/>
<feature type="region of interest" description="Disordered" evidence="1">
    <location>
        <begin position="14"/>
        <end position="74"/>
    </location>
</feature>
<reference evidence="2" key="1">
    <citation type="submission" date="2023-07" db="EMBL/GenBank/DDBJ databases">
        <title>Black Yeasts Isolated from many extreme environments.</title>
        <authorList>
            <person name="Coleine C."/>
            <person name="Stajich J.E."/>
            <person name="Selbmann L."/>
        </authorList>
    </citation>
    <scope>NUCLEOTIDE SEQUENCE</scope>
    <source>
        <strain evidence="2">CCFEE 5485</strain>
    </source>
</reference>
<feature type="compositionally biased region" description="Low complexity" evidence="1">
    <location>
        <begin position="230"/>
        <end position="245"/>
    </location>
</feature>
<keyword evidence="3" id="KW-1185">Reference proteome</keyword>
<evidence type="ECO:0000313" key="2">
    <source>
        <dbReference type="EMBL" id="KAK3677920.1"/>
    </source>
</evidence>
<feature type="compositionally biased region" description="Basic and acidic residues" evidence="1">
    <location>
        <begin position="284"/>
        <end position="310"/>
    </location>
</feature>
<name>A0AAE0WTK4_9PEZI</name>
<feature type="compositionally biased region" description="Basic and acidic residues" evidence="1">
    <location>
        <begin position="350"/>
        <end position="365"/>
    </location>
</feature>
<protein>
    <submittedName>
        <fullName evidence="2">Uncharacterized protein</fullName>
    </submittedName>
</protein>
<dbReference type="Proteomes" id="UP001274830">
    <property type="component" value="Unassembled WGS sequence"/>
</dbReference>
<feature type="region of interest" description="Disordered" evidence="1">
    <location>
        <begin position="346"/>
        <end position="377"/>
    </location>
</feature>
<comment type="caution">
    <text evidence="2">The sequence shown here is derived from an EMBL/GenBank/DDBJ whole genome shotgun (WGS) entry which is preliminary data.</text>
</comment>
<sequence>MMLCRLWSRIAAKTTGAKTTSAPSPAPRQKRAATPSDDLVDSALNTTGVGTPKQRAKRRTGGSPSTSPPAALPSVEYMQEGYDADDIWIMVEDEFYTTAQTFTQHIHHAEYVRLKKLAKARGANTLQAIARPTDGRTEQSMSTKIRLEAEAQERKAQAGLKGLLAGSDEEEEDRDAYMHDPQLAGLMTGSQKVAPDLTGTTKPRANTRAAAGFLQSPQKARRQRKILDENASNDADSGSDLDSGLPAKRQQPSRAHTAGVTTADRKKVANPQPKTNANGFFKRFASDSDDRESGSRPDGTTAHHPDERRVRSSQATEQLLAGPSKLSEPVSPFNVRSQATADFLAKRRAREAVRQKNAKKEEKQKSTSSIDVPTFLL</sequence>
<accession>A0AAE0WTK4</accession>
<feature type="region of interest" description="Disordered" evidence="1">
    <location>
        <begin position="188"/>
        <end position="334"/>
    </location>
</feature>
<organism evidence="2 3">
    <name type="scientific">Recurvomyces mirabilis</name>
    <dbReference type="NCBI Taxonomy" id="574656"/>
    <lineage>
        <taxon>Eukaryota</taxon>
        <taxon>Fungi</taxon>
        <taxon>Dikarya</taxon>
        <taxon>Ascomycota</taxon>
        <taxon>Pezizomycotina</taxon>
        <taxon>Dothideomycetes</taxon>
        <taxon>Dothideomycetidae</taxon>
        <taxon>Mycosphaerellales</taxon>
        <taxon>Teratosphaeriaceae</taxon>
        <taxon>Recurvomyces</taxon>
    </lineage>
</organism>
<evidence type="ECO:0000256" key="1">
    <source>
        <dbReference type="SAM" id="MobiDB-lite"/>
    </source>
</evidence>
<dbReference type="EMBL" id="JAUTXT010000005">
    <property type="protein sequence ID" value="KAK3677920.1"/>
    <property type="molecule type" value="Genomic_DNA"/>
</dbReference>
<evidence type="ECO:0000313" key="3">
    <source>
        <dbReference type="Proteomes" id="UP001274830"/>
    </source>
</evidence>